<proteinExistence type="predicted"/>
<dbReference type="PaxDb" id="67767-A0A0J7MSV4"/>
<reference evidence="2 3" key="1">
    <citation type="submission" date="2015-04" db="EMBL/GenBank/DDBJ databases">
        <title>Lasius niger genome sequencing.</title>
        <authorList>
            <person name="Konorov E.A."/>
            <person name="Nikitin M.A."/>
            <person name="Kirill M.V."/>
            <person name="Chang P."/>
        </authorList>
    </citation>
    <scope>NUCLEOTIDE SEQUENCE [LARGE SCALE GENOMIC DNA]</scope>
    <source>
        <tissue evidence="2">Whole</tissue>
    </source>
</reference>
<organism evidence="2 3">
    <name type="scientific">Lasius niger</name>
    <name type="common">Black garden ant</name>
    <dbReference type="NCBI Taxonomy" id="67767"/>
    <lineage>
        <taxon>Eukaryota</taxon>
        <taxon>Metazoa</taxon>
        <taxon>Ecdysozoa</taxon>
        <taxon>Arthropoda</taxon>
        <taxon>Hexapoda</taxon>
        <taxon>Insecta</taxon>
        <taxon>Pterygota</taxon>
        <taxon>Neoptera</taxon>
        <taxon>Endopterygota</taxon>
        <taxon>Hymenoptera</taxon>
        <taxon>Apocrita</taxon>
        <taxon>Aculeata</taxon>
        <taxon>Formicoidea</taxon>
        <taxon>Formicidae</taxon>
        <taxon>Formicinae</taxon>
        <taxon>Lasius</taxon>
        <taxon>Lasius</taxon>
    </lineage>
</organism>
<keyword evidence="3" id="KW-1185">Reference proteome</keyword>
<dbReference type="Proteomes" id="UP000036403">
    <property type="component" value="Unassembled WGS sequence"/>
</dbReference>
<dbReference type="EMBL" id="LBMM01019235">
    <property type="protein sequence ID" value="KMQ83580.1"/>
    <property type="molecule type" value="Genomic_DNA"/>
</dbReference>
<name>A0A0J7MSV4_LASNI</name>
<dbReference type="AlphaFoldDB" id="A0A0J7MSV4"/>
<evidence type="ECO:0000256" key="1">
    <source>
        <dbReference type="SAM" id="MobiDB-lite"/>
    </source>
</evidence>
<protein>
    <submittedName>
        <fullName evidence="2">Uncharacterized protein</fullName>
    </submittedName>
</protein>
<sequence length="35" mass="3696">MASPDAGKLPYMPAKMGQWATPAPQQAHDGIRGTD</sequence>
<comment type="caution">
    <text evidence="2">The sequence shown here is derived from an EMBL/GenBank/DDBJ whole genome shotgun (WGS) entry which is preliminary data.</text>
</comment>
<evidence type="ECO:0000313" key="3">
    <source>
        <dbReference type="Proteomes" id="UP000036403"/>
    </source>
</evidence>
<feature type="region of interest" description="Disordered" evidence="1">
    <location>
        <begin position="1"/>
        <end position="35"/>
    </location>
</feature>
<feature type="non-terminal residue" evidence="2">
    <location>
        <position position="35"/>
    </location>
</feature>
<gene>
    <name evidence="2" type="ORF">RF55_19605</name>
</gene>
<evidence type="ECO:0000313" key="2">
    <source>
        <dbReference type="EMBL" id="KMQ83580.1"/>
    </source>
</evidence>
<accession>A0A0J7MSV4</accession>